<feature type="domain" description="Phenol hydroxylase-like C-terminal dimerisation" evidence="6">
    <location>
        <begin position="487"/>
        <end position="676"/>
    </location>
</feature>
<keyword evidence="4" id="KW-0560">Oxidoreductase</keyword>
<dbReference type="PANTHER" id="PTHR43004">
    <property type="entry name" value="TRK SYSTEM POTASSIUM UPTAKE PROTEIN"/>
    <property type="match status" value="1"/>
</dbReference>
<protein>
    <recommendedName>
        <fullName evidence="11">FAD-binding domain-containing protein</fullName>
    </recommendedName>
</protein>
<reference evidence="8" key="2">
    <citation type="journal article" date="2019" name="IMA Fungus">
        <title>Genome sequencing and comparison of five Tilletia species to identify candidate genes for the detection of regulated species infecting wheat.</title>
        <authorList>
            <person name="Nguyen H.D.T."/>
            <person name="Sultana T."/>
            <person name="Kesanakurti P."/>
            <person name="Hambleton S."/>
        </authorList>
    </citation>
    <scope>NUCLEOTIDE SEQUENCE</scope>
    <source>
        <strain evidence="8">DAOMC 238032</strain>
    </source>
</reference>
<evidence type="ECO:0000259" key="6">
    <source>
        <dbReference type="Pfam" id="PF07976"/>
    </source>
</evidence>
<dbReference type="InterPro" id="IPR012941">
    <property type="entry name" value="Phe_hydrox_C_dim_dom"/>
</dbReference>
<dbReference type="PRINTS" id="PR00420">
    <property type="entry name" value="RNGMNOXGNASE"/>
</dbReference>
<dbReference type="SUPFAM" id="SSF51905">
    <property type="entry name" value="FAD/NAD(P)-binding domain"/>
    <property type="match status" value="1"/>
</dbReference>
<dbReference type="AlphaFoldDB" id="A0A8T8TSI4"/>
<dbReference type="Gene3D" id="3.40.30.20">
    <property type="match status" value="1"/>
</dbReference>
<dbReference type="InterPro" id="IPR002938">
    <property type="entry name" value="FAD-bd"/>
</dbReference>
<evidence type="ECO:0000256" key="2">
    <source>
        <dbReference type="ARBA" id="ARBA00022630"/>
    </source>
</evidence>
<evidence type="ECO:0000256" key="4">
    <source>
        <dbReference type="ARBA" id="ARBA00023002"/>
    </source>
</evidence>
<dbReference type="Proteomes" id="UP000836402">
    <property type="component" value="Unassembled WGS sequence"/>
</dbReference>
<dbReference type="EMBL" id="LWDD02000017">
    <property type="protein sequence ID" value="KAE8265341.1"/>
    <property type="molecule type" value="Genomic_DNA"/>
</dbReference>
<dbReference type="InterPro" id="IPR036188">
    <property type="entry name" value="FAD/NAD-bd_sf"/>
</dbReference>
<feature type="domain" description="FAD-binding" evidence="5">
    <location>
        <begin position="70"/>
        <end position="422"/>
    </location>
</feature>
<reference evidence="7" key="3">
    <citation type="submission" date="2020-10" db="EMBL/GenBank/DDBJ databases">
        <authorList>
            <person name="Sedaghatjoo S."/>
        </authorList>
    </citation>
    <scope>NUCLEOTIDE SEQUENCE</scope>
    <source>
        <strain evidence="7">AZH3</strain>
    </source>
</reference>
<evidence type="ECO:0000313" key="8">
    <source>
        <dbReference type="EMBL" id="KAE8265341.1"/>
    </source>
</evidence>
<reference evidence="8" key="1">
    <citation type="submission" date="2016-04" db="EMBL/GenBank/DDBJ databases">
        <authorList>
            <person name="Nguyen H.D."/>
            <person name="Kesanakurti P."/>
            <person name="Cullis J."/>
            <person name="Levesque C.A."/>
            <person name="Hambleton S."/>
        </authorList>
    </citation>
    <scope>NUCLEOTIDE SEQUENCE</scope>
    <source>
        <strain evidence="8">DAOMC 238032</strain>
    </source>
</reference>
<keyword evidence="3" id="KW-0274">FAD</keyword>
<dbReference type="SUPFAM" id="SSF52833">
    <property type="entry name" value="Thioredoxin-like"/>
    <property type="match status" value="1"/>
</dbReference>
<dbReference type="EMBL" id="CAJHJG010000364">
    <property type="protein sequence ID" value="CAD6901704.1"/>
    <property type="molecule type" value="Genomic_DNA"/>
</dbReference>
<dbReference type="InterPro" id="IPR050641">
    <property type="entry name" value="RIFMO-like"/>
</dbReference>
<evidence type="ECO:0000259" key="5">
    <source>
        <dbReference type="Pfam" id="PF01494"/>
    </source>
</evidence>
<sequence length="680" mass="74363">MAPVPQSDNNNAPATHGDVSTLPAEMVLQRIPHPTLPNEFGTFVADHYSALLDGTNGDANASSYKKESKIDVVVVGAGPTGLEVAAGLARQGFRSRVIDKAPTPLVAGRGNGVQPRFLEIAQLWGLQSEFTEVGPIIEHTAIYMDGKCKLYTSSHLSESPFKGLHLVTQPQIERIWIRDLRRHGILVERPVIMTSYEVSDDASEEYPVTCQLSNVQTGETETVRAKYLVGADGAHSSIRRKMNIEFPGITADIYWGVLDAPLDSDWPHAWMFGVVLHSEHGGVIVVPRENGIVRLYVQIRPEQGKGFDKASITPELILQVANKVFSPYTIRFSGPTSWHLGWQINERVADAFSGKNNRVFLAGDACHCHSAMGAFGLNAGIMDSANLSFKLGLCLRGAAKPDVVLPTYDVERRTIANRLVRTSARYLRIVTMDPFGTTGFKTTIEEEHGEAFVPPRENMTDAEKHYAFLLFFLKNNSRLLIGLDIPYVPNEINSDIPGVSAKVSSIRAGIRAPNPRVALTPTTTGYLYHALQGNPGAFHALVFAGYLTPAILSKLDTLEAHLASGDSFYSIYSHEKTPNAVFPENGSLINPVILVRSLPSETKERFTSSGRFPHLSKLVKVIYDDSLSPEDVHTAYGVDPLSGGVVVLRPDSWVGTSTTIDRPDTLKAYFSTFMLPAAST</sequence>
<dbReference type="InterPro" id="IPR038220">
    <property type="entry name" value="PHOX_C_sf"/>
</dbReference>
<organism evidence="8 9">
    <name type="scientific">Tilletia caries</name>
    <name type="common">wheat bunt fungus</name>
    <dbReference type="NCBI Taxonomy" id="13290"/>
    <lineage>
        <taxon>Eukaryota</taxon>
        <taxon>Fungi</taxon>
        <taxon>Dikarya</taxon>
        <taxon>Basidiomycota</taxon>
        <taxon>Ustilaginomycotina</taxon>
        <taxon>Exobasidiomycetes</taxon>
        <taxon>Tilletiales</taxon>
        <taxon>Tilletiaceae</taxon>
        <taxon>Tilletia</taxon>
    </lineage>
</organism>
<evidence type="ECO:0000313" key="9">
    <source>
        <dbReference type="Proteomes" id="UP000077671"/>
    </source>
</evidence>
<evidence type="ECO:0000256" key="1">
    <source>
        <dbReference type="ARBA" id="ARBA00007801"/>
    </source>
</evidence>
<comment type="caution">
    <text evidence="8">The sequence shown here is derived from an EMBL/GenBank/DDBJ whole genome shotgun (WGS) entry which is preliminary data.</text>
</comment>
<dbReference type="Gene3D" id="3.30.9.10">
    <property type="entry name" value="D-Amino Acid Oxidase, subunit A, domain 2"/>
    <property type="match status" value="1"/>
</dbReference>
<comment type="similarity">
    <text evidence="1">Belongs to the PheA/TfdB FAD monooxygenase family.</text>
</comment>
<evidence type="ECO:0000313" key="10">
    <source>
        <dbReference type="Proteomes" id="UP000836402"/>
    </source>
</evidence>
<dbReference type="PANTHER" id="PTHR43004:SF20">
    <property type="entry name" value="2-MONOOXYGENASE, PUTATIVE (AFU_ORTHOLOGUE AFUA_1G13660)-RELATED"/>
    <property type="match status" value="1"/>
</dbReference>
<dbReference type="Proteomes" id="UP000077671">
    <property type="component" value="Unassembled WGS sequence"/>
</dbReference>
<dbReference type="Pfam" id="PF01494">
    <property type="entry name" value="FAD_binding_3"/>
    <property type="match status" value="1"/>
</dbReference>
<dbReference type="GO" id="GO:0071949">
    <property type="term" value="F:FAD binding"/>
    <property type="evidence" value="ECO:0007669"/>
    <property type="project" value="InterPro"/>
</dbReference>
<evidence type="ECO:0000256" key="3">
    <source>
        <dbReference type="ARBA" id="ARBA00022827"/>
    </source>
</evidence>
<name>A0A8T8TSI4_9BASI</name>
<dbReference type="Gene3D" id="3.50.50.60">
    <property type="entry name" value="FAD/NAD(P)-binding domain"/>
    <property type="match status" value="1"/>
</dbReference>
<gene>
    <name evidence="8" type="ORF">A4X03_0g325</name>
    <name evidence="7" type="ORF">JKIAZH3_G6394</name>
</gene>
<accession>A0A8T8TSI4</accession>
<dbReference type="GO" id="GO:0016709">
    <property type="term" value="F:oxidoreductase activity, acting on paired donors, with incorporation or reduction of molecular oxygen, NAD(P)H as one donor, and incorporation of one atom of oxygen"/>
    <property type="evidence" value="ECO:0007669"/>
    <property type="project" value="UniProtKB-ARBA"/>
</dbReference>
<dbReference type="SUPFAM" id="SSF54373">
    <property type="entry name" value="FAD-linked reductases, C-terminal domain"/>
    <property type="match status" value="1"/>
</dbReference>
<evidence type="ECO:0000313" key="7">
    <source>
        <dbReference type="EMBL" id="CAD6901704.1"/>
    </source>
</evidence>
<evidence type="ECO:0008006" key="11">
    <source>
        <dbReference type="Google" id="ProtNLM"/>
    </source>
</evidence>
<keyword evidence="10" id="KW-1185">Reference proteome</keyword>
<keyword evidence="2" id="KW-0285">Flavoprotein</keyword>
<proteinExistence type="inferred from homology"/>
<dbReference type="Pfam" id="PF07976">
    <property type="entry name" value="Phe_hydrox_dim"/>
    <property type="match status" value="1"/>
</dbReference>
<dbReference type="InterPro" id="IPR036249">
    <property type="entry name" value="Thioredoxin-like_sf"/>
</dbReference>